<gene>
    <name evidence="1" type="ORF">OQZ29_07190</name>
</gene>
<dbReference type="Proteomes" id="UP001142592">
    <property type="component" value="Unassembled WGS sequence"/>
</dbReference>
<organism evidence="1 2">
    <name type="scientific">Pedobacter agri</name>
    <dbReference type="NCBI Taxonomy" id="454586"/>
    <lineage>
        <taxon>Bacteria</taxon>
        <taxon>Pseudomonadati</taxon>
        <taxon>Bacteroidota</taxon>
        <taxon>Sphingobacteriia</taxon>
        <taxon>Sphingobacteriales</taxon>
        <taxon>Sphingobacteriaceae</taxon>
        <taxon>Pedobacter</taxon>
    </lineage>
</organism>
<proteinExistence type="predicted"/>
<sequence>MITPKPLLSENVKDFMDYALEVIKSMDGAPEHNETERLQVNENIAKLRSYLDAVELSYQETIPVISDSQVNESPANFSGTGHS</sequence>
<evidence type="ECO:0000313" key="1">
    <source>
        <dbReference type="EMBL" id="MCX3264522.1"/>
    </source>
</evidence>
<protein>
    <submittedName>
        <fullName evidence="1">Uncharacterized protein</fullName>
    </submittedName>
</protein>
<dbReference type="RefSeq" id="WP_010601702.1">
    <property type="nucleotide sequence ID" value="NZ_JAPJUH010000002.1"/>
</dbReference>
<reference evidence="1" key="1">
    <citation type="submission" date="2022-11" db="EMBL/GenBank/DDBJ databases">
        <authorList>
            <person name="Graham C."/>
            <person name="Newman J.D."/>
        </authorList>
    </citation>
    <scope>NUCLEOTIDE SEQUENCE</scope>
    <source>
        <strain evidence="1">DSM 19486</strain>
    </source>
</reference>
<dbReference type="EMBL" id="JAPJUH010000002">
    <property type="protein sequence ID" value="MCX3264522.1"/>
    <property type="molecule type" value="Genomic_DNA"/>
</dbReference>
<comment type="caution">
    <text evidence="1">The sequence shown here is derived from an EMBL/GenBank/DDBJ whole genome shotgun (WGS) entry which is preliminary data.</text>
</comment>
<accession>A0A9X3I877</accession>
<dbReference type="AlphaFoldDB" id="A0A9X3I877"/>
<evidence type="ECO:0000313" key="2">
    <source>
        <dbReference type="Proteomes" id="UP001142592"/>
    </source>
</evidence>
<name>A0A9X3I877_9SPHI</name>
<keyword evidence="2" id="KW-1185">Reference proteome</keyword>